<reference evidence="2" key="1">
    <citation type="submission" date="2021-07" db="EMBL/GenBank/DDBJ databases">
        <authorList>
            <person name="Branca A.L. A."/>
        </authorList>
    </citation>
    <scope>NUCLEOTIDE SEQUENCE</scope>
</reference>
<feature type="region of interest" description="Disordered" evidence="1">
    <location>
        <begin position="147"/>
        <end position="166"/>
    </location>
</feature>
<evidence type="ECO:0000313" key="3">
    <source>
        <dbReference type="Proteomes" id="UP001153461"/>
    </source>
</evidence>
<proteinExistence type="predicted"/>
<comment type="caution">
    <text evidence="2">The sequence shown here is derived from an EMBL/GenBank/DDBJ whole genome shotgun (WGS) entry which is preliminary data.</text>
</comment>
<gene>
    <name evidence="2" type="ORF">PNAL_LOCUS2678</name>
</gene>
<evidence type="ECO:0000313" key="2">
    <source>
        <dbReference type="EMBL" id="CAG8029332.1"/>
    </source>
</evidence>
<dbReference type="OrthoDB" id="40579at2759"/>
<dbReference type="EMBL" id="CAJVNV010000088">
    <property type="protein sequence ID" value="CAG8029332.1"/>
    <property type="molecule type" value="Genomic_DNA"/>
</dbReference>
<dbReference type="Proteomes" id="UP001153461">
    <property type="component" value="Unassembled WGS sequence"/>
</dbReference>
<dbReference type="AlphaFoldDB" id="A0A9W4MQ87"/>
<name>A0A9W4MQ87_PENNA</name>
<evidence type="ECO:0000256" key="1">
    <source>
        <dbReference type="SAM" id="MobiDB-lite"/>
    </source>
</evidence>
<protein>
    <submittedName>
        <fullName evidence="2">Uncharacterized protein</fullName>
    </submittedName>
</protein>
<organism evidence="2 3">
    <name type="scientific">Penicillium nalgiovense</name>
    <dbReference type="NCBI Taxonomy" id="60175"/>
    <lineage>
        <taxon>Eukaryota</taxon>
        <taxon>Fungi</taxon>
        <taxon>Dikarya</taxon>
        <taxon>Ascomycota</taxon>
        <taxon>Pezizomycotina</taxon>
        <taxon>Eurotiomycetes</taxon>
        <taxon>Eurotiomycetidae</taxon>
        <taxon>Eurotiales</taxon>
        <taxon>Aspergillaceae</taxon>
        <taxon>Penicillium</taxon>
    </lineage>
</organism>
<accession>A0A9W4MQ87</accession>
<sequence>MTQYFNMGRRHYLYLAENNILLLSVPEITSVYILLTLRVKDHFTTISPSPDSMGEKTAPALSSEYGRWEILKNQIDAARNHLRDVVGWEKYKSTFIKDLAWHQQEGFLYLGTFSLVRLYQLNSRSIETRDEFIPKLEFSPRETISQAKANDGIPVTPTRSKKVCGQ</sequence>